<dbReference type="PROSITE" id="PS51886">
    <property type="entry name" value="TLDC"/>
    <property type="match status" value="1"/>
</dbReference>
<keyword evidence="3" id="KW-1185">Reference proteome</keyword>
<proteinExistence type="predicted"/>
<dbReference type="AlphaFoldDB" id="A0A210QCD6"/>
<evidence type="ECO:0000313" key="3">
    <source>
        <dbReference type="Proteomes" id="UP000242188"/>
    </source>
</evidence>
<comment type="caution">
    <text evidence="2">The sequence shown here is derived from an EMBL/GenBank/DDBJ whole genome shotgun (WGS) entry which is preliminary data.</text>
</comment>
<dbReference type="InterPro" id="IPR006571">
    <property type="entry name" value="TLDc_dom"/>
</dbReference>
<protein>
    <recommendedName>
        <fullName evidence="1">TLDc domain-containing protein</fullName>
    </recommendedName>
</protein>
<evidence type="ECO:0000313" key="2">
    <source>
        <dbReference type="EMBL" id="OWF46413.1"/>
    </source>
</evidence>
<accession>A0A210QCD6</accession>
<sequence>MTSLSDQDKDVLQEFIGDGPKCFTKLYSAKENGCSAIAFHQRCNNRGPTLTVVYNEDGHVYGGYTSISWQSTSIQKVYDKNAFLFCLRGDGEEQGKKFPIRKYESAVVYEEQFGPTFGSGPDLGVFTGTITKEDDGTFSLNSKMAAESFDHMPVSLGDLTSTDISVVDVVVYSVEGRHT</sequence>
<dbReference type="STRING" id="6573.A0A210QCD6"/>
<gene>
    <name evidence="2" type="ORF">KP79_PYT09678</name>
</gene>
<reference evidence="2 3" key="1">
    <citation type="journal article" date="2017" name="Nat. Ecol. Evol.">
        <title>Scallop genome provides insights into evolution of bilaterian karyotype and development.</title>
        <authorList>
            <person name="Wang S."/>
            <person name="Zhang J."/>
            <person name="Jiao W."/>
            <person name="Li J."/>
            <person name="Xun X."/>
            <person name="Sun Y."/>
            <person name="Guo X."/>
            <person name="Huan P."/>
            <person name="Dong B."/>
            <person name="Zhang L."/>
            <person name="Hu X."/>
            <person name="Sun X."/>
            <person name="Wang J."/>
            <person name="Zhao C."/>
            <person name="Wang Y."/>
            <person name="Wang D."/>
            <person name="Huang X."/>
            <person name="Wang R."/>
            <person name="Lv J."/>
            <person name="Li Y."/>
            <person name="Zhang Z."/>
            <person name="Liu B."/>
            <person name="Lu W."/>
            <person name="Hui Y."/>
            <person name="Liang J."/>
            <person name="Zhou Z."/>
            <person name="Hou R."/>
            <person name="Li X."/>
            <person name="Liu Y."/>
            <person name="Li H."/>
            <person name="Ning X."/>
            <person name="Lin Y."/>
            <person name="Zhao L."/>
            <person name="Xing Q."/>
            <person name="Dou J."/>
            <person name="Li Y."/>
            <person name="Mao J."/>
            <person name="Guo H."/>
            <person name="Dou H."/>
            <person name="Li T."/>
            <person name="Mu C."/>
            <person name="Jiang W."/>
            <person name="Fu Q."/>
            <person name="Fu X."/>
            <person name="Miao Y."/>
            <person name="Liu J."/>
            <person name="Yu Q."/>
            <person name="Li R."/>
            <person name="Liao H."/>
            <person name="Li X."/>
            <person name="Kong Y."/>
            <person name="Jiang Z."/>
            <person name="Chourrout D."/>
            <person name="Li R."/>
            <person name="Bao Z."/>
        </authorList>
    </citation>
    <scope>NUCLEOTIDE SEQUENCE [LARGE SCALE GENOMIC DNA]</scope>
    <source>
        <strain evidence="2 3">PY_sf001</strain>
    </source>
</reference>
<dbReference type="OrthoDB" id="25620at2759"/>
<dbReference type="Pfam" id="PF07534">
    <property type="entry name" value="TLD"/>
    <property type="match status" value="1"/>
</dbReference>
<dbReference type="EMBL" id="NEDP02004184">
    <property type="protein sequence ID" value="OWF46413.1"/>
    <property type="molecule type" value="Genomic_DNA"/>
</dbReference>
<dbReference type="Proteomes" id="UP000242188">
    <property type="component" value="Unassembled WGS sequence"/>
</dbReference>
<name>A0A210QCD6_MIZYE</name>
<dbReference type="SMART" id="SM00584">
    <property type="entry name" value="TLDc"/>
    <property type="match status" value="1"/>
</dbReference>
<feature type="domain" description="TLDc" evidence="1">
    <location>
        <begin position="1"/>
        <end position="175"/>
    </location>
</feature>
<organism evidence="2 3">
    <name type="scientific">Mizuhopecten yessoensis</name>
    <name type="common">Japanese scallop</name>
    <name type="synonym">Patinopecten yessoensis</name>
    <dbReference type="NCBI Taxonomy" id="6573"/>
    <lineage>
        <taxon>Eukaryota</taxon>
        <taxon>Metazoa</taxon>
        <taxon>Spiralia</taxon>
        <taxon>Lophotrochozoa</taxon>
        <taxon>Mollusca</taxon>
        <taxon>Bivalvia</taxon>
        <taxon>Autobranchia</taxon>
        <taxon>Pteriomorphia</taxon>
        <taxon>Pectinida</taxon>
        <taxon>Pectinoidea</taxon>
        <taxon>Pectinidae</taxon>
        <taxon>Mizuhopecten</taxon>
    </lineage>
</organism>
<evidence type="ECO:0000259" key="1">
    <source>
        <dbReference type="PROSITE" id="PS51886"/>
    </source>
</evidence>